<sequence length="136" mass="14826">MAEENSQTSVGTGDSGRLDKLGVWISGLCAVHCLALPLLLPIAPVIASSFFAEHWFERVILSLSVVIGFAAMFIGFHQYHRQLYPLYSLAAGALIYWNKDALGHELEPFTVTVGAALIIGAHVLNLRLCRQCKGCK</sequence>
<keyword evidence="1" id="KW-1133">Transmembrane helix</keyword>
<dbReference type="Proteomes" id="UP001595478">
    <property type="component" value="Unassembled WGS sequence"/>
</dbReference>
<keyword evidence="1" id="KW-0812">Transmembrane</keyword>
<proteinExistence type="predicted"/>
<feature type="transmembrane region" description="Helical" evidence="1">
    <location>
        <begin position="109"/>
        <end position="128"/>
    </location>
</feature>
<organism evidence="2 3">
    <name type="scientific">Agaribacter flavus</name>
    <dbReference type="NCBI Taxonomy" id="1902781"/>
    <lineage>
        <taxon>Bacteria</taxon>
        <taxon>Pseudomonadati</taxon>
        <taxon>Pseudomonadota</taxon>
        <taxon>Gammaproteobacteria</taxon>
        <taxon>Alteromonadales</taxon>
        <taxon>Alteromonadaceae</taxon>
        <taxon>Agaribacter</taxon>
    </lineage>
</organism>
<reference evidence="3" key="1">
    <citation type="journal article" date="2019" name="Int. J. Syst. Evol. Microbiol.">
        <title>The Global Catalogue of Microorganisms (GCM) 10K type strain sequencing project: providing services to taxonomists for standard genome sequencing and annotation.</title>
        <authorList>
            <consortium name="The Broad Institute Genomics Platform"/>
            <consortium name="The Broad Institute Genome Sequencing Center for Infectious Disease"/>
            <person name="Wu L."/>
            <person name="Ma J."/>
        </authorList>
    </citation>
    <scope>NUCLEOTIDE SEQUENCE [LARGE SCALE GENOMIC DNA]</scope>
    <source>
        <strain evidence="3">KCTC 52473</strain>
    </source>
</reference>
<accession>A0ABV7FV83</accession>
<protein>
    <submittedName>
        <fullName evidence="2">MerC domain-containing protein</fullName>
    </submittedName>
</protein>
<evidence type="ECO:0000313" key="3">
    <source>
        <dbReference type="Proteomes" id="UP001595478"/>
    </source>
</evidence>
<keyword evidence="1" id="KW-0472">Membrane</keyword>
<feature type="transmembrane region" description="Helical" evidence="1">
    <location>
        <begin position="23"/>
        <end position="47"/>
    </location>
</feature>
<dbReference type="Pfam" id="PF03203">
    <property type="entry name" value="MerC"/>
    <property type="match status" value="1"/>
</dbReference>
<dbReference type="InterPro" id="IPR004891">
    <property type="entry name" value="Mercury-R_MerC"/>
</dbReference>
<evidence type="ECO:0000256" key="1">
    <source>
        <dbReference type="SAM" id="Phobius"/>
    </source>
</evidence>
<comment type="caution">
    <text evidence="2">The sequence shown here is derived from an EMBL/GenBank/DDBJ whole genome shotgun (WGS) entry which is preliminary data.</text>
</comment>
<feature type="transmembrane region" description="Helical" evidence="1">
    <location>
        <begin position="59"/>
        <end position="79"/>
    </location>
</feature>
<name>A0ABV7FV83_9ALTE</name>
<evidence type="ECO:0000313" key="2">
    <source>
        <dbReference type="EMBL" id="MFC3123331.1"/>
    </source>
</evidence>
<keyword evidence="3" id="KW-1185">Reference proteome</keyword>
<dbReference type="RefSeq" id="WP_376921479.1">
    <property type="nucleotide sequence ID" value="NZ_JBHRSW010000049.1"/>
</dbReference>
<dbReference type="EMBL" id="JBHRSW010000049">
    <property type="protein sequence ID" value="MFC3123331.1"/>
    <property type="molecule type" value="Genomic_DNA"/>
</dbReference>
<gene>
    <name evidence="2" type="ORF">ACFOHL_17045</name>
</gene>